<accession>A0ABN4MCA2</accession>
<sequence length="252" mass="25947">MGWYRAGKITVTNGGKNIIGSGTDFVTNVQPGFALLGPDFAVYEVDSIVSATSVNLATPYRGATLAGADYGIFQTNGIIVDLARNVANLINTYGGVVQQFPQALLDIITAKTAADNAQAAANSKYGKSNILGTVSQANGIPTGAIIERGSNANGQYVRYADGTQICTQQTSTYGPAVASGSIFTNASSTWTFPVQFIAVPACSVSEYAGNGASWGGLGAGATGIGNTTFQLYRANAATVISQVALMAVGRWF</sequence>
<protein>
    <submittedName>
        <fullName evidence="1">Uncharacterized protein</fullName>
    </submittedName>
</protein>
<evidence type="ECO:0000313" key="2">
    <source>
        <dbReference type="Proteomes" id="UP000074914"/>
    </source>
</evidence>
<dbReference type="Proteomes" id="UP000074914">
    <property type="component" value="Chromosome"/>
</dbReference>
<organism evidence="1 2">
    <name type="scientific">Collimonas pratensis</name>
    <dbReference type="NCBI Taxonomy" id="279113"/>
    <lineage>
        <taxon>Bacteria</taxon>
        <taxon>Pseudomonadati</taxon>
        <taxon>Pseudomonadota</taxon>
        <taxon>Betaproteobacteria</taxon>
        <taxon>Burkholderiales</taxon>
        <taxon>Oxalobacteraceae</taxon>
        <taxon>Collimonas</taxon>
    </lineage>
</organism>
<reference evidence="1 2" key="1">
    <citation type="submission" date="2015-11" db="EMBL/GenBank/DDBJ databases">
        <title>Exploring the genomic traits of fungus-feeding bacterial genus Collimonas.</title>
        <authorList>
            <person name="Song C."/>
            <person name="Schmidt R."/>
            <person name="de Jager V."/>
            <person name="Krzyzanowska D."/>
            <person name="Jongedijk E."/>
            <person name="Cankar K."/>
            <person name="Beekwilder J."/>
            <person name="van Veen A."/>
            <person name="de Boer W."/>
            <person name="van Veen J.A."/>
            <person name="Garbeva P."/>
        </authorList>
    </citation>
    <scope>NUCLEOTIDE SEQUENCE [LARGE SCALE GENOMIC DNA]</scope>
    <source>
        <strain evidence="1 2">Ter291</strain>
    </source>
</reference>
<dbReference type="EMBL" id="CP013236">
    <property type="protein sequence ID" value="AMP15478.1"/>
    <property type="molecule type" value="Genomic_DNA"/>
</dbReference>
<name>A0ABN4MCA2_9BURK</name>
<evidence type="ECO:0000313" key="1">
    <source>
        <dbReference type="EMBL" id="AMP15478.1"/>
    </source>
</evidence>
<dbReference type="RefSeq" id="WP_062116627.1">
    <property type="nucleotide sequence ID" value="NZ_CP013236.1"/>
</dbReference>
<keyword evidence="2" id="KW-1185">Reference proteome</keyword>
<proteinExistence type="predicted"/>
<gene>
    <name evidence="1" type="ORF">CPter291_3241</name>
</gene>